<sequence length="136" mass="15376">MNLDDRIERDVSKFVTGGYAIVYQGTLRPQGAMVAIKTFRFGHKSDISIIKGIFREVYLWSKLRHENILPLLGITTKFDHTVSIVSPWMGRGNAHDYVQNRDVDPHPLLVGVANGLHYLHSHDKSPIYHGDLKGVV</sequence>
<proteinExistence type="predicted"/>
<dbReference type="PANTHER" id="PTHR44329:SF298">
    <property type="entry name" value="MIXED LINEAGE KINASE DOMAIN-LIKE PROTEIN"/>
    <property type="match status" value="1"/>
</dbReference>
<dbReference type="GO" id="GO:0004674">
    <property type="term" value="F:protein serine/threonine kinase activity"/>
    <property type="evidence" value="ECO:0007669"/>
    <property type="project" value="TreeGrafter"/>
</dbReference>
<dbReference type="AlphaFoldDB" id="A0A0C2Z4P8"/>
<evidence type="ECO:0000256" key="1">
    <source>
        <dbReference type="ARBA" id="ARBA00022741"/>
    </source>
</evidence>
<gene>
    <name evidence="4" type="ORF">SCLCIDRAFT_1219977</name>
</gene>
<dbReference type="InParanoid" id="A0A0C2Z4P8"/>
<dbReference type="Pfam" id="PF00069">
    <property type="entry name" value="Pkinase"/>
    <property type="match status" value="1"/>
</dbReference>
<keyword evidence="2" id="KW-0067">ATP-binding</keyword>
<dbReference type="Gene3D" id="1.10.510.10">
    <property type="entry name" value="Transferase(Phosphotransferase) domain 1"/>
    <property type="match status" value="1"/>
</dbReference>
<reference evidence="5" key="2">
    <citation type="submission" date="2015-01" db="EMBL/GenBank/DDBJ databases">
        <title>Evolutionary Origins and Diversification of the Mycorrhizal Mutualists.</title>
        <authorList>
            <consortium name="DOE Joint Genome Institute"/>
            <consortium name="Mycorrhizal Genomics Consortium"/>
            <person name="Kohler A."/>
            <person name="Kuo A."/>
            <person name="Nagy L.G."/>
            <person name="Floudas D."/>
            <person name="Copeland A."/>
            <person name="Barry K.W."/>
            <person name="Cichocki N."/>
            <person name="Veneault-Fourrey C."/>
            <person name="LaButti K."/>
            <person name="Lindquist E.A."/>
            <person name="Lipzen A."/>
            <person name="Lundell T."/>
            <person name="Morin E."/>
            <person name="Murat C."/>
            <person name="Riley R."/>
            <person name="Ohm R."/>
            <person name="Sun H."/>
            <person name="Tunlid A."/>
            <person name="Henrissat B."/>
            <person name="Grigoriev I.V."/>
            <person name="Hibbett D.S."/>
            <person name="Martin F."/>
        </authorList>
    </citation>
    <scope>NUCLEOTIDE SEQUENCE [LARGE SCALE GENOMIC DNA]</scope>
    <source>
        <strain evidence="5">Foug A</strain>
    </source>
</reference>
<dbReference type="InterPro" id="IPR011009">
    <property type="entry name" value="Kinase-like_dom_sf"/>
</dbReference>
<evidence type="ECO:0000259" key="3">
    <source>
        <dbReference type="PROSITE" id="PS50011"/>
    </source>
</evidence>
<keyword evidence="1" id="KW-0547">Nucleotide-binding</keyword>
<dbReference type="EMBL" id="KN822108">
    <property type="protein sequence ID" value="KIM56943.1"/>
    <property type="molecule type" value="Genomic_DNA"/>
</dbReference>
<evidence type="ECO:0000256" key="2">
    <source>
        <dbReference type="ARBA" id="ARBA00022840"/>
    </source>
</evidence>
<protein>
    <recommendedName>
        <fullName evidence="3">Protein kinase domain-containing protein</fullName>
    </recommendedName>
</protein>
<dbReference type="GO" id="GO:0005524">
    <property type="term" value="F:ATP binding"/>
    <property type="evidence" value="ECO:0007669"/>
    <property type="project" value="UniProtKB-KW"/>
</dbReference>
<evidence type="ECO:0000313" key="5">
    <source>
        <dbReference type="Proteomes" id="UP000053989"/>
    </source>
</evidence>
<name>A0A0C2Z4P8_9AGAM</name>
<accession>A0A0C2Z4P8</accession>
<evidence type="ECO:0000313" key="4">
    <source>
        <dbReference type="EMBL" id="KIM56943.1"/>
    </source>
</evidence>
<feature type="domain" description="Protein kinase" evidence="3">
    <location>
        <begin position="8"/>
        <end position="136"/>
    </location>
</feature>
<organism evidence="4 5">
    <name type="scientific">Scleroderma citrinum Foug A</name>
    <dbReference type="NCBI Taxonomy" id="1036808"/>
    <lineage>
        <taxon>Eukaryota</taxon>
        <taxon>Fungi</taxon>
        <taxon>Dikarya</taxon>
        <taxon>Basidiomycota</taxon>
        <taxon>Agaricomycotina</taxon>
        <taxon>Agaricomycetes</taxon>
        <taxon>Agaricomycetidae</taxon>
        <taxon>Boletales</taxon>
        <taxon>Sclerodermatineae</taxon>
        <taxon>Sclerodermataceae</taxon>
        <taxon>Scleroderma</taxon>
    </lineage>
</organism>
<dbReference type="PROSITE" id="PS50011">
    <property type="entry name" value="PROTEIN_KINASE_DOM"/>
    <property type="match status" value="1"/>
</dbReference>
<reference evidence="4 5" key="1">
    <citation type="submission" date="2014-04" db="EMBL/GenBank/DDBJ databases">
        <authorList>
            <consortium name="DOE Joint Genome Institute"/>
            <person name="Kuo A."/>
            <person name="Kohler A."/>
            <person name="Nagy L.G."/>
            <person name="Floudas D."/>
            <person name="Copeland A."/>
            <person name="Barry K.W."/>
            <person name="Cichocki N."/>
            <person name="Veneault-Fourrey C."/>
            <person name="LaButti K."/>
            <person name="Lindquist E.A."/>
            <person name="Lipzen A."/>
            <person name="Lundell T."/>
            <person name="Morin E."/>
            <person name="Murat C."/>
            <person name="Sun H."/>
            <person name="Tunlid A."/>
            <person name="Henrissat B."/>
            <person name="Grigoriev I.V."/>
            <person name="Hibbett D.S."/>
            <person name="Martin F."/>
            <person name="Nordberg H.P."/>
            <person name="Cantor M.N."/>
            <person name="Hua S.X."/>
        </authorList>
    </citation>
    <scope>NUCLEOTIDE SEQUENCE [LARGE SCALE GENOMIC DNA]</scope>
    <source>
        <strain evidence="4 5">Foug A</strain>
    </source>
</reference>
<dbReference type="PANTHER" id="PTHR44329">
    <property type="entry name" value="SERINE/THREONINE-PROTEIN KINASE TNNI3K-RELATED"/>
    <property type="match status" value="1"/>
</dbReference>
<dbReference type="OrthoDB" id="2683818at2759"/>
<dbReference type="InterPro" id="IPR000719">
    <property type="entry name" value="Prot_kinase_dom"/>
</dbReference>
<dbReference type="SUPFAM" id="SSF56112">
    <property type="entry name" value="Protein kinase-like (PK-like)"/>
    <property type="match status" value="1"/>
</dbReference>
<dbReference type="HOGENOM" id="CLU_000288_7_21_1"/>
<keyword evidence="5" id="KW-1185">Reference proteome</keyword>
<dbReference type="InterPro" id="IPR051681">
    <property type="entry name" value="Ser/Thr_Kinases-Pseudokinases"/>
</dbReference>
<dbReference type="STRING" id="1036808.A0A0C2Z4P8"/>
<dbReference type="Proteomes" id="UP000053989">
    <property type="component" value="Unassembled WGS sequence"/>
</dbReference>